<evidence type="ECO:0000313" key="2">
    <source>
        <dbReference type="EMBL" id="GAA4350682.1"/>
    </source>
</evidence>
<dbReference type="InterPro" id="IPR036182">
    <property type="entry name" value="PCuAC_sf"/>
</dbReference>
<evidence type="ECO:0000256" key="1">
    <source>
        <dbReference type="SAM" id="SignalP"/>
    </source>
</evidence>
<evidence type="ECO:0000313" key="3">
    <source>
        <dbReference type="Proteomes" id="UP001501294"/>
    </source>
</evidence>
<dbReference type="RefSeq" id="WP_223578550.1">
    <property type="nucleotide sequence ID" value="NZ_BAABFU010000002.1"/>
</dbReference>
<dbReference type="EMBL" id="BAABFU010000002">
    <property type="protein sequence ID" value="GAA4350682.1"/>
    <property type="molecule type" value="Genomic_DNA"/>
</dbReference>
<dbReference type="PANTHER" id="PTHR36302:SF1">
    <property type="entry name" value="COPPER CHAPERONE PCU(A)C"/>
    <property type="match status" value="1"/>
</dbReference>
<comment type="caution">
    <text evidence="2">The sequence shown here is derived from an EMBL/GenBank/DDBJ whole genome shotgun (WGS) entry which is preliminary data.</text>
</comment>
<dbReference type="InterPro" id="IPR058248">
    <property type="entry name" value="Lxx211020-like"/>
</dbReference>
<dbReference type="PROSITE" id="PS51257">
    <property type="entry name" value="PROKAR_LIPOPROTEIN"/>
    <property type="match status" value="1"/>
</dbReference>
<gene>
    <name evidence="2" type="ORF">GCM10023150_16660</name>
</gene>
<name>A0ABP8I3N5_9GAMM</name>
<dbReference type="PANTHER" id="PTHR36302">
    <property type="entry name" value="BLR7088 PROTEIN"/>
    <property type="match status" value="1"/>
</dbReference>
<feature type="chain" id="PRO_5047165813" description="Copper chaperone PCu(A)C" evidence="1">
    <location>
        <begin position="28"/>
        <end position="151"/>
    </location>
</feature>
<organism evidence="2 3">
    <name type="scientific">Kangiella taiwanensis</name>
    <dbReference type="NCBI Taxonomy" id="1079179"/>
    <lineage>
        <taxon>Bacteria</taxon>
        <taxon>Pseudomonadati</taxon>
        <taxon>Pseudomonadota</taxon>
        <taxon>Gammaproteobacteria</taxon>
        <taxon>Kangiellales</taxon>
        <taxon>Kangiellaceae</taxon>
        <taxon>Kangiella</taxon>
    </lineage>
</organism>
<dbReference type="Gene3D" id="2.60.40.1890">
    <property type="entry name" value="PCu(A)C copper chaperone"/>
    <property type="match status" value="1"/>
</dbReference>
<dbReference type="Pfam" id="PF04314">
    <property type="entry name" value="PCuAC"/>
    <property type="match status" value="1"/>
</dbReference>
<proteinExistence type="predicted"/>
<sequence>MNRFDCVNTISKLLIISILGLTLVACNQEPPKEGIEVTDAWIRKMPPGVSNTAAFMTITNHTGSAVTLTGVSMDDAGHVMMHETKVVDDMAKMQHLDTVVIEQSVNFEPGGKHVMIMGLDMSQGATSYNIRLHFANKPSLDVTAEVRDANQ</sequence>
<keyword evidence="3" id="KW-1185">Reference proteome</keyword>
<keyword evidence="1" id="KW-0732">Signal</keyword>
<feature type="signal peptide" evidence="1">
    <location>
        <begin position="1"/>
        <end position="27"/>
    </location>
</feature>
<reference evidence="3" key="1">
    <citation type="journal article" date="2019" name="Int. J. Syst. Evol. Microbiol.">
        <title>The Global Catalogue of Microorganisms (GCM) 10K type strain sequencing project: providing services to taxonomists for standard genome sequencing and annotation.</title>
        <authorList>
            <consortium name="The Broad Institute Genomics Platform"/>
            <consortium name="The Broad Institute Genome Sequencing Center for Infectious Disease"/>
            <person name="Wu L."/>
            <person name="Ma J."/>
        </authorList>
    </citation>
    <scope>NUCLEOTIDE SEQUENCE [LARGE SCALE GENOMIC DNA]</scope>
    <source>
        <strain evidence="3">JCM 17727</strain>
    </source>
</reference>
<protein>
    <recommendedName>
        <fullName evidence="4">Copper chaperone PCu(A)C</fullName>
    </recommendedName>
</protein>
<evidence type="ECO:0008006" key="4">
    <source>
        <dbReference type="Google" id="ProtNLM"/>
    </source>
</evidence>
<dbReference type="SUPFAM" id="SSF110087">
    <property type="entry name" value="DR1885-like metal-binding protein"/>
    <property type="match status" value="1"/>
</dbReference>
<dbReference type="Proteomes" id="UP001501294">
    <property type="component" value="Unassembled WGS sequence"/>
</dbReference>
<accession>A0ABP8I3N5</accession>
<dbReference type="InterPro" id="IPR007410">
    <property type="entry name" value="LpqE-like"/>
</dbReference>